<dbReference type="EMBL" id="QASN01000008">
    <property type="protein sequence ID" value="PTU75318.1"/>
    <property type="molecule type" value="Genomic_DNA"/>
</dbReference>
<keyword evidence="4" id="KW-1185">Reference proteome</keyword>
<reference evidence="3 4" key="1">
    <citation type="submission" date="2018-04" db="EMBL/GenBank/DDBJ databases">
        <title>Pseudomonas sp. nov., isolated from mangrove soil.</title>
        <authorList>
            <person name="Chen C."/>
        </authorList>
    </citation>
    <scope>NUCLEOTIDE SEQUENCE [LARGE SCALE GENOMIC DNA]</scope>
    <source>
        <strain evidence="3 4">TC-11</strain>
    </source>
</reference>
<dbReference type="SUPFAM" id="SSF49468">
    <property type="entry name" value="VHL"/>
    <property type="match status" value="1"/>
</dbReference>
<feature type="chain" id="PRO_5015492893" description="von Hippel-Lindau disease tumour suppressor beta domain-containing protein" evidence="1">
    <location>
        <begin position="20"/>
        <end position="110"/>
    </location>
</feature>
<dbReference type="RefSeq" id="WP_108106126.1">
    <property type="nucleotide sequence ID" value="NZ_QASN01000008.1"/>
</dbReference>
<evidence type="ECO:0000313" key="4">
    <source>
        <dbReference type="Proteomes" id="UP000244064"/>
    </source>
</evidence>
<evidence type="ECO:0000259" key="2">
    <source>
        <dbReference type="Pfam" id="PF01847"/>
    </source>
</evidence>
<gene>
    <name evidence="3" type="ORF">DBO85_05685</name>
</gene>
<evidence type="ECO:0000256" key="1">
    <source>
        <dbReference type="SAM" id="SignalP"/>
    </source>
</evidence>
<dbReference type="Pfam" id="PF01847">
    <property type="entry name" value="VHL"/>
    <property type="match status" value="1"/>
</dbReference>
<sequence length="110" mass="12918">MMRIASILGLLAASSWVCAQELHEAEERQVAYSVSGEYQTGITFQNRSEDVRRIYWLDYEGKRKLYSELLAGQEQRLDTYLTHPWLVTDEQDRALDVYYPDSRARVVELR</sequence>
<name>A0A2T5PC38_9PSED</name>
<protein>
    <recommendedName>
        <fullName evidence="2">von Hippel-Lindau disease tumour suppressor beta domain-containing protein</fullName>
    </recommendedName>
</protein>
<proteinExistence type="predicted"/>
<dbReference type="InterPro" id="IPR024053">
    <property type="entry name" value="VHL_beta_dom"/>
</dbReference>
<evidence type="ECO:0000313" key="3">
    <source>
        <dbReference type="EMBL" id="PTU75318.1"/>
    </source>
</evidence>
<keyword evidence="1" id="KW-0732">Signal</keyword>
<feature type="domain" description="von Hippel-Lindau disease tumour suppressor beta" evidence="2">
    <location>
        <begin position="33"/>
        <end position="91"/>
    </location>
</feature>
<dbReference type="Gene3D" id="2.60.40.780">
    <property type="entry name" value="von Hippel-Lindau disease tumour suppressor, beta domain"/>
    <property type="match status" value="1"/>
</dbReference>
<dbReference type="InterPro" id="IPR036208">
    <property type="entry name" value="VHL_sf"/>
</dbReference>
<organism evidence="3 4">
    <name type="scientific">Pseudomonas mangrovi</name>
    <dbReference type="NCBI Taxonomy" id="2161748"/>
    <lineage>
        <taxon>Bacteria</taxon>
        <taxon>Pseudomonadati</taxon>
        <taxon>Pseudomonadota</taxon>
        <taxon>Gammaproteobacteria</taxon>
        <taxon>Pseudomonadales</taxon>
        <taxon>Pseudomonadaceae</taxon>
        <taxon>Pseudomonas</taxon>
    </lineage>
</organism>
<dbReference type="OrthoDB" id="8905713at2"/>
<dbReference type="AlphaFoldDB" id="A0A2T5PC38"/>
<accession>A0A2T5PC38</accession>
<comment type="caution">
    <text evidence="3">The sequence shown here is derived from an EMBL/GenBank/DDBJ whole genome shotgun (WGS) entry which is preliminary data.</text>
</comment>
<dbReference type="Proteomes" id="UP000244064">
    <property type="component" value="Unassembled WGS sequence"/>
</dbReference>
<feature type="signal peptide" evidence="1">
    <location>
        <begin position="1"/>
        <end position="19"/>
    </location>
</feature>
<dbReference type="InterPro" id="IPR037140">
    <property type="entry name" value="VHL_beta_dom_sf"/>
</dbReference>